<evidence type="ECO:0000256" key="1">
    <source>
        <dbReference type="SAM" id="SignalP"/>
    </source>
</evidence>
<name>A0A0N5CEY0_STREA</name>
<dbReference type="AlphaFoldDB" id="A0A0N5CEY0"/>
<feature type="signal peptide" evidence="1">
    <location>
        <begin position="1"/>
        <end position="19"/>
    </location>
</feature>
<sequence>MKTLIYIFAILLLLTSTDARGWGRNWGGGYARTVTYRYWGHNNGFNRGWGGPGYRPFYGGYRPFYGGYRPFYGGYRPYWGNPYWGMPFYG</sequence>
<reference evidence="3" key="1">
    <citation type="submission" date="2017-02" db="UniProtKB">
        <authorList>
            <consortium name="WormBaseParasite"/>
        </authorList>
    </citation>
    <scope>IDENTIFICATION</scope>
</reference>
<proteinExistence type="predicted"/>
<feature type="chain" id="PRO_5005896022" evidence="1">
    <location>
        <begin position="20"/>
        <end position="90"/>
    </location>
</feature>
<keyword evidence="1" id="KW-0732">Signal</keyword>
<dbReference type="Proteomes" id="UP000046392">
    <property type="component" value="Unplaced"/>
</dbReference>
<organism evidence="2 3">
    <name type="scientific">Strongyloides papillosus</name>
    <name type="common">Intestinal threadworm</name>
    <dbReference type="NCBI Taxonomy" id="174720"/>
    <lineage>
        <taxon>Eukaryota</taxon>
        <taxon>Metazoa</taxon>
        <taxon>Ecdysozoa</taxon>
        <taxon>Nematoda</taxon>
        <taxon>Chromadorea</taxon>
        <taxon>Rhabditida</taxon>
        <taxon>Tylenchina</taxon>
        <taxon>Panagrolaimomorpha</taxon>
        <taxon>Strongyloidoidea</taxon>
        <taxon>Strongyloididae</taxon>
        <taxon>Strongyloides</taxon>
    </lineage>
</organism>
<keyword evidence="2" id="KW-1185">Reference proteome</keyword>
<evidence type="ECO:0000313" key="3">
    <source>
        <dbReference type="WBParaSite" id="SPAL_0001641800.1"/>
    </source>
</evidence>
<protein>
    <submittedName>
        <fullName evidence="3">Sulfur globule protein CV3</fullName>
    </submittedName>
</protein>
<dbReference type="WBParaSite" id="SPAL_0001641800.1">
    <property type="protein sequence ID" value="SPAL_0001641800.1"/>
    <property type="gene ID" value="SPAL_0001641800"/>
</dbReference>
<accession>A0A0N5CEY0</accession>
<evidence type="ECO:0000313" key="2">
    <source>
        <dbReference type="Proteomes" id="UP000046392"/>
    </source>
</evidence>